<keyword evidence="1" id="KW-0812">Transmembrane</keyword>
<feature type="transmembrane region" description="Helical" evidence="1">
    <location>
        <begin position="20"/>
        <end position="46"/>
    </location>
</feature>
<keyword evidence="1" id="KW-0472">Membrane</keyword>
<dbReference type="EMBL" id="QXHD01000004">
    <property type="protein sequence ID" value="NEZ55321.1"/>
    <property type="molecule type" value="Genomic_DNA"/>
</dbReference>
<evidence type="ECO:0000256" key="1">
    <source>
        <dbReference type="SAM" id="Phobius"/>
    </source>
</evidence>
<dbReference type="RefSeq" id="WP_163662921.1">
    <property type="nucleotide sequence ID" value="NZ_QXHD01000004.1"/>
</dbReference>
<protein>
    <submittedName>
        <fullName evidence="2">Uncharacterized protein</fullName>
    </submittedName>
</protein>
<keyword evidence="1" id="KW-1133">Transmembrane helix</keyword>
<gene>
    <name evidence="2" type="ORF">DXZ20_06445</name>
</gene>
<comment type="caution">
    <text evidence="2">The sequence shown here is derived from an EMBL/GenBank/DDBJ whole genome shotgun (WGS) entry which is preliminary data.</text>
</comment>
<evidence type="ECO:0000313" key="3">
    <source>
        <dbReference type="Proteomes" id="UP000481033"/>
    </source>
</evidence>
<organism evidence="2 3">
    <name type="scientific">Adonisia turfae CCMR0081</name>
    <dbReference type="NCBI Taxonomy" id="2292702"/>
    <lineage>
        <taxon>Bacteria</taxon>
        <taxon>Bacillati</taxon>
        <taxon>Cyanobacteriota</taxon>
        <taxon>Adonisia</taxon>
        <taxon>Adonisia turfae</taxon>
    </lineage>
</organism>
<dbReference type="Proteomes" id="UP000481033">
    <property type="component" value="Unassembled WGS sequence"/>
</dbReference>
<keyword evidence="3" id="KW-1185">Reference proteome</keyword>
<proteinExistence type="predicted"/>
<dbReference type="AlphaFoldDB" id="A0A6M0RI57"/>
<sequence>MYSLRSVQARQKSNKTMGKVIVAGAVGTLMAVGTWVVLFTTGVVTLGGVPYTILLKVWQNPAARSALLGGEETELHNLMGSLGIEYDIKEYYRDRIQDPVKLDQHIHQILFDRTGYVGENYTVRGRTLVLKDPSKLEELRNCPNC</sequence>
<accession>A0A6M0RI57</accession>
<name>A0A6M0RI57_9CYAN</name>
<evidence type="ECO:0000313" key="2">
    <source>
        <dbReference type="EMBL" id="NEZ55321.1"/>
    </source>
</evidence>
<reference evidence="2 3" key="1">
    <citation type="journal article" date="2020" name="Microb. Ecol.">
        <title>Ecogenomics of the Marine Benthic Filamentous Cyanobacterium Adonisia.</title>
        <authorList>
            <person name="Walter J.M."/>
            <person name="Coutinho F.H."/>
            <person name="Leomil L."/>
            <person name="Hargreaves P.I."/>
            <person name="Campeao M.E."/>
            <person name="Vieira V.V."/>
            <person name="Silva B.S."/>
            <person name="Fistarol G.O."/>
            <person name="Salomon P.S."/>
            <person name="Sawabe T."/>
            <person name="Mino S."/>
            <person name="Hosokawa M."/>
            <person name="Miyashita H."/>
            <person name="Maruyama F."/>
            <person name="van Verk M.C."/>
            <person name="Dutilh B.E."/>
            <person name="Thompson C.C."/>
            <person name="Thompson F.L."/>
        </authorList>
    </citation>
    <scope>NUCLEOTIDE SEQUENCE [LARGE SCALE GENOMIC DNA]</scope>
    <source>
        <strain evidence="2 3">CCMR0081</strain>
    </source>
</reference>